<dbReference type="Gene3D" id="1.10.10.10">
    <property type="entry name" value="Winged helix-like DNA-binding domain superfamily/Winged helix DNA-binding domain"/>
    <property type="match status" value="1"/>
</dbReference>
<evidence type="ECO:0000313" key="2">
    <source>
        <dbReference type="EMBL" id="CAA9549561.1"/>
    </source>
</evidence>
<gene>
    <name evidence="2" type="ORF">AVDCRST_MAG59-1625</name>
</gene>
<dbReference type="PANTHER" id="PTHR47691:SF3">
    <property type="entry name" value="HTH-TYPE TRANSCRIPTIONAL REGULATOR RV0890C-RELATED"/>
    <property type="match status" value="1"/>
</dbReference>
<organism evidence="2">
    <name type="scientific">uncultured Thermomicrobiales bacterium</name>
    <dbReference type="NCBI Taxonomy" id="1645740"/>
    <lineage>
        <taxon>Bacteria</taxon>
        <taxon>Pseudomonadati</taxon>
        <taxon>Thermomicrobiota</taxon>
        <taxon>Thermomicrobia</taxon>
        <taxon>Thermomicrobiales</taxon>
        <taxon>environmental samples</taxon>
    </lineage>
</organism>
<dbReference type="PANTHER" id="PTHR47691">
    <property type="entry name" value="REGULATOR-RELATED"/>
    <property type="match status" value="1"/>
</dbReference>
<dbReference type="SUPFAM" id="SSF46894">
    <property type="entry name" value="C-terminal effector domain of the bipartite response regulators"/>
    <property type="match status" value="1"/>
</dbReference>
<dbReference type="InterPro" id="IPR011990">
    <property type="entry name" value="TPR-like_helical_dom_sf"/>
</dbReference>
<dbReference type="InterPro" id="IPR027417">
    <property type="entry name" value="P-loop_NTPase"/>
</dbReference>
<dbReference type="SUPFAM" id="SSF48452">
    <property type="entry name" value="TPR-like"/>
    <property type="match status" value="1"/>
</dbReference>
<dbReference type="EMBL" id="CADCWF010000101">
    <property type="protein sequence ID" value="CAA9549561.1"/>
    <property type="molecule type" value="Genomic_DNA"/>
</dbReference>
<name>A0A6J4UFT3_9BACT</name>
<dbReference type="CDD" id="cd06170">
    <property type="entry name" value="LuxR_C_like"/>
    <property type="match status" value="1"/>
</dbReference>
<dbReference type="InterPro" id="IPR016032">
    <property type="entry name" value="Sig_transdc_resp-reg_C-effctor"/>
</dbReference>
<dbReference type="PROSITE" id="PS50043">
    <property type="entry name" value="HTH_LUXR_2"/>
    <property type="match status" value="1"/>
</dbReference>
<dbReference type="GO" id="GO:0006355">
    <property type="term" value="P:regulation of DNA-templated transcription"/>
    <property type="evidence" value="ECO:0007669"/>
    <property type="project" value="InterPro"/>
</dbReference>
<feature type="non-terminal residue" evidence="2">
    <location>
        <position position="1"/>
    </location>
</feature>
<dbReference type="SUPFAM" id="SSF52540">
    <property type="entry name" value="P-loop containing nucleoside triphosphate hydrolases"/>
    <property type="match status" value="1"/>
</dbReference>
<sequence>LALPLRGKRTLLVLDNFEQVVEAAPLVGDLLAACPGLTVLVTSRVRLRLSGEREHAVPPLGLTSPNDAPSVENAAQSGAVRLFVERAQAVQEDFALSPENAPAVSAICRRLDGLPLAIELAAARIKVLTPAALLARLERRLPLLTGGGRDLPARQRTMRDAIAWSHDLLDPPEQVLFRRLAVFAGGFTLETAGAVADVPSTEARTTRGSPTGDAGAGESALLDNLGGLIEQSLVRPVAEVAGEWRFAMLETVSEYGLERLAASGEEEAVRAAQAARMLALAEASGAVPGLPASAAWLNRVEAESANLRLALAWAIERRDAETGLRLAAALAPVWLGRGPYVEGRAWLERALGLGVGPTAARVVAQVALARILLLQGDLALAAATGEGALSLARATGTDRGAASALLAIGEAVCRQGDLDRAARNHDEALAQFGKLGDERGTAEALSRLATVAWLRGDVDRFAALAEEALPLWRGVGDREGTIRSLDMLSLAARLRGDLDRQAALAREVVALSRDLGDSYAVASSLWTAAAIAGERGHMALSARLFGAEEALRESVGFVLDPAFGADYARVVGEVRAALGEGFAAAWETGRTLPREGAVAEALAAMDRLAAGPDSASTQPATRIGGRCLTPREAEVLRLLVEGKTDKEIAASLGVSRRTASKHVETILGKLDVHTRSAAAVTAVRHGLT</sequence>
<proteinExistence type="predicted"/>
<reference evidence="2" key="1">
    <citation type="submission" date="2020-02" db="EMBL/GenBank/DDBJ databases">
        <authorList>
            <person name="Meier V. D."/>
        </authorList>
    </citation>
    <scope>NUCLEOTIDE SEQUENCE</scope>
    <source>
        <strain evidence="2">AVDCRST_MAG59</strain>
    </source>
</reference>
<dbReference type="InterPro" id="IPR036388">
    <property type="entry name" value="WH-like_DNA-bd_sf"/>
</dbReference>
<protein>
    <recommendedName>
        <fullName evidence="1">HTH luxR-type domain-containing protein</fullName>
    </recommendedName>
</protein>
<dbReference type="SMART" id="SM00421">
    <property type="entry name" value="HTH_LUXR"/>
    <property type="match status" value="1"/>
</dbReference>
<dbReference type="Gene3D" id="1.25.40.10">
    <property type="entry name" value="Tetratricopeptide repeat domain"/>
    <property type="match status" value="1"/>
</dbReference>
<evidence type="ECO:0000259" key="1">
    <source>
        <dbReference type="PROSITE" id="PS50043"/>
    </source>
</evidence>
<dbReference type="AlphaFoldDB" id="A0A6J4UFT3"/>
<dbReference type="GO" id="GO:0003677">
    <property type="term" value="F:DNA binding"/>
    <property type="evidence" value="ECO:0007669"/>
    <property type="project" value="InterPro"/>
</dbReference>
<dbReference type="InterPro" id="IPR000792">
    <property type="entry name" value="Tscrpt_reg_LuxR_C"/>
</dbReference>
<feature type="domain" description="HTH luxR-type" evidence="1">
    <location>
        <begin position="621"/>
        <end position="686"/>
    </location>
</feature>
<accession>A0A6J4UFT3</accession>
<dbReference type="PRINTS" id="PR00038">
    <property type="entry name" value="HTHLUXR"/>
</dbReference>
<dbReference type="Pfam" id="PF00196">
    <property type="entry name" value="GerE"/>
    <property type="match status" value="1"/>
</dbReference>